<dbReference type="EC" id="1.4.4.2" evidence="4"/>
<comment type="similarity">
    <text evidence="4">Belongs to the GcvP family. N-terminal subunit subfamily.</text>
</comment>
<dbReference type="AlphaFoldDB" id="A0A6I6DDJ8"/>
<comment type="catalytic activity">
    <reaction evidence="3 4">
        <text>N(6)-[(R)-lipoyl]-L-lysyl-[glycine-cleavage complex H protein] + glycine + H(+) = N(6)-[(R)-S(8)-aminomethyldihydrolipoyl]-L-lysyl-[glycine-cleavage complex H protein] + CO2</text>
        <dbReference type="Rhea" id="RHEA:24304"/>
        <dbReference type="Rhea" id="RHEA-COMP:10494"/>
        <dbReference type="Rhea" id="RHEA-COMP:10495"/>
        <dbReference type="ChEBI" id="CHEBI:15378"/>
        <dbReference type="ChEBI" id="CHEBI:16526"/>
        <dbReference type="ChEBI" id="CHEBI:57305"/>
        <dbReference type="ChEBI" id="CHEBI:83099"/>
        <dbReference type="ChEBI" id="CHEBI:83143"/>
        <dbReference type="EC" id="1.4.4.2"/>
    </reaction>
</comment>
<evidence type="ECO:0000256" key="2">
    <source>
        <dbReference type="ARBA" id="ARBA00023002"/>
    </source>
</evidence>
<sequence length="439" mass="48384">MRFTPNPKPVVEEMLKSIGLNKIDDLFVDIPNDVKLNRDLNIPDEMSELELTNHLKKLASKNLTTDQHVCFMGAGAYDHYIPPAVDQMLLRSEFYTAYTPYQPEISQGVLQAIFEYQTMICNLTGMDVSNASMYDGGSALAEACMVASDSTRRKKILVPDSIHPEYLKTIQTYAISGKMEVVVVPSKDGITDSEAIISMTDKSVACVVIQQPNFLGNIEDITNIEKAIHENKGLLVMAVDPFSLGVLKSPREWGADIVVGEGQPFGNSLSFGGPHLGFFAADKKFMRKIPGRIAGQTQDPEGNRGFVLTLQAREQHIRREKAGSNICSNQALNALAANIYLSLIGKEGLKQLALRSHQLAIYAKEQFEKVGIKLKYNQPFLREFAISVNSPTELNKKLLASGIIGGYELDGGMLLAFTEKRTKEEIDKLVSLIGGENHG</sequence>
<dbReference type="GO" id="GO:0019464">
    <property type="term" value="P:glycine decarboxylation via glycine cleavage system"/>
    <property type="evidence" value="ECO:0007669"/>
    <property type="project" value="UniProtKB-UniRule"/>
</dbReference>
<dbReference type="GO" id="GO:0004375">
    <property type="term" value="F:glycine dehydrogenase (decarboxylating) activity"/>
    <property type="evidence" value="ECO:0007669"/>
    <property type="project" value="UniProtKB-EC"/>
</dbReference>
<dbReference type="OrthoDB" id="9771867at2"/>
<dbReference type="InterPro" id="IPR023010">
    <property type="entry name" value="GcvPA"/>
</dbReference>
<protein>
    <recommendedName>
        <fullName evidence="4">Probable glycine dehydrogenase (decarboxylating) subunit 1</fullName>
        <ecNumber evidence="4">1.4.4.2</ecNumber>
    </recommendedName>
    <alternativeName>
        <fullName evidence="4">Glycine cleavage system P-protein subunit 1</fullName>
    </alternativeName>
    <alternativeName>
        <fullName evidence="4">Glycine decarboxylase subunit 1</fullName>
    </alternativeName>
    <alternativeName>
        <fullName evidence="4">Glycine dehydrogenase (aminomethyl-transferring) subunit 1</fullName>
    </alternativeName>
</protein>
<organism evidence="6 7">
    <name type="scientific">Candidatus Syntrophocurvum alkaliphilum</name>
    <dbReference type="NCBI Taxonomy" id="2293317"/>
    <lineage>
        <taxon>Bacteria</taxon>
        <taxon>Bacillati</taxon>
        <taxon>Bacillota</taxon>
        <taxon>Clostridia</taxon>
        <taxon>Eubacteriales</taxon>
        <taxon>Syntrophomonadaceae</taxon>
        <taxon>Candidatus Syntrophocurvum</taxon>
    </lineage>
</organism>
<dbReference type="HAMAP" id="MF_00712">
    <property type="entry name" value="GcvPA"/>
    <property type="match status" value="1"/>
</dbReference>
<dbReference type="PANTHER" id="PTHR42806:SF1">
    <property type="entry name" value="GLYCINE DEHYDROGENASE (DECARBOXYLATING)"/>
    <property type="match status" value="1"/>
</dbReference>
<accession>A0A6I6DDJ8</accession>
<dbReference type="InterPro" id="IPR015421">
    <property type="entry name" value="PyrdxlP-dep_Trfase_major"/>
</dbReference>
<dbReference type="NCBIfam" id="NF001696">
    <property type="entry name" value="PRK00451.1"/>
    <property type="match status" value="1"/>
</dbReference>
<dbReference type="PANTHER" id="PTHR42806">
    <property type="entry name" value="GLYCINE CLEAVAGE SYSTEM P-PROTEIN"/>
    <property type="match status" value="1"/>
</dbReference>
<feature type="domain" description="Glycine cleavage system P-protein N-terminal" evidence="5">
    <location>
        <begin position="2"/>
        <end position="431"/>
    </location>
</feature>
<comment type="subunit">
    <text evidence="4">The glycine cleavage system is composed of four proteins: P, T, L and H. In this organism, the P 'protein' is a heterodimer of two subunits.</text>
</comment>
<dbReference type="InterPro" id="IPR049315">
    <property type="entry name" value="GDC-P_N"/>
</dbReference>
<dbReference type="Proteomes" id="UP000426444">
    <property type="component" value="Chromosome"/>
</dbReference>
<dbReference type="CDD" id="cd00613">
    <property type="entry name" value="GDC-P"/>
    <property type="match status" value="1"/>
</dbReference>
<comment type="function">
    <text evidence="1 4">The glycine cleavage system catalyzes the degradation of glycine. The P protein binds the alpha-amino group of glycine through its pyridoxal phosphate cofactor; CO(2) is released and the remaining methylamine moiety is then transferred to the lipoamide cofactor of the H protein.</text>
</comment>
<name>A0A6I6DDJ8_9FIRM</name>
<dbReference type="InterPro" id="IPR015424">
    <property type="entry name" value="PyrdxlP-dep_Trfase"/>
</dbReference>
<dbReference type="EMBL" id="CP046457">
    <property type="protein sequence ID" value="QGT98882.1"/>
    <property type="molecule type" value="Genomic_DNA"/>
</dbReference>
<evidence type="ECO:0000256" key="3">
    <source>
        <dbReference type="ARBA" id="ARBA00049026"/>
    </source>
</evidence>
<evidence type="ECO:0000256" key="4">
    <source>
        <dbReference type="HAMAP-Rule" id="MF_00712"/>
    </source>
</evidence>
<evidence type="ECO:0000256" key="1">
    <source>
        <dbReference type="ARBA" id="ARBA00003788"/>
    </source>
</evidence>
<keyword evidence="7" id="KW-1185">Reference proteome</keyword>
<dbReference type="Pfam" id="PF02347">
    <property type="entry name" value="GDC-P"/>
    <property type="match status" value="1"/>
</dbReference>
<dbReference type="InterPro" id="IPR020581">
    <property type="entry name" value="GDC_P"/>
</dbReference>
<dbReference type="Gene3D" id="3.40.640.10">
    <property type="entry name" value="Type I PLP-dependent aspartate aminotransferase-like (Major domain)"/>
    <property type="match status" value="1"/>
</dbReference>
<reference evidence="7" key="1">
    <citation type="journal article" date="2019" name="Microbiology">
        <title>Complete Genome Sequence of an Uncultured Bacterium of the Candidate Phylum Bipolaricaulota.</title>
        <authorList>
            <person name="Kadnikov V.V."/>
            <person name="Mardanov A.V."/>
            <person name="Beletsky A.V."/>
            <person name="Frank Y.A."/>
            <person name="Karnachuk O.V."/>
            <person name="Ravin N.V."/>
        </authorList>
    </citation>
    <scope>NUCLEOTIDE SEQUENCE [LARGE SCALE GENOMIC DNA]</scope>
</reference>
<dbReference type="GO" id="GO:0009116">
    <property type="term" value="P:nucleoside metabolic process"/>
    <property type="evidence" value="ECO:0007669"/>
    <property type="project" value="InterPro"/>
</dbReference>
<dbReference type="KEGG" id="salq:SYNTR_0289"/>
<proteinExistence type="inferred from homology"/>
<keyword evidence="2 4" id="KW-0560">Oxidoreductase</keyword>
<gene>
    <name evidence="4" type="primary">gcvPA</name>
    <name evidence="6" type="ORF">SYNTR_0289</name>
</gene>
<evidence type="ECO:0000259" key="5">
    <source>
        <dbReference type="Pfam" id="PF02347"/>
    </source>
</evidence>
<dbReference type="SUPFAM" id="SSF53383">
    <property type="entry name" value="PLP-dependent transferases"/>
    <property type="match status" value="1"/>
</dbReference>
<dbReference type="InterPro" id="IPR015422">
    <property type="entry name" value="PyrdxlP-dep_Trfase_small"/>
</dbReference>
<evidence type="ECO:0000313" key="6">
    <source>
        <dbReference type="EMBL" id="QGT98882.1"/>
    </source>
</evidence>
<dbReference type="PIRSF" id="PIRSF006815">
    <property type="entry name" value="GcvPA"/>
    <property type="match status" value="1"/>
</dbReference>
<evidence type="ECO:0000313" key="7">
    <source>
        <dbReference type="Proteomes" id="UP000426444"/>
    </source>
</evidence>
<dbReference type="Gene3D" id="3.90.1150.10">
    <property type="entry name" value="Aspartate Aminotransferase, domain 1"/>
    <property type="match status" value="1"/>
</dbReference>
<dbReference type="RefSeq" id="WP_156202831.1">
    <property type="nucleotide sequence ID" value="NZ_CP046457.1"/>
</dbReference>